<dbReference type="EMBL" id="LUKY01000033">
    <property type="protein sequence ID" value="OIZ94233.1"/>
    <property type="molecule type" value="Genomic_DNA"/>
</dbReference>
<feature type="domain" description="Protein kinase" evidence="6">
    <location>
        <begin position="71"/>
        <end position="347"/>
    </location>
</feature>
<dbReference type="InterPro" id="IPR008271">
    <property type="entry name" value="Ser/Thr_kinase_AS"/>
</dbReference>
<dbReference type="SUPFAM" id="SSF56112">
    <property type="entry name" value="Protein kinase-like (PK-like)"/>
    <property type="match status" value="1"/>
</dbReference>
<dbReference type="PROSITE" id="PS50011">
    <property type="entry name" value="PROTEIN_KINASE_DOM"/>
    <property type="match status" value="1"/>
</dbReference>
<comment type="caution">
    <text evidence="7">The sequence shown here is derived from an EMBL/GenBank/DDBJ whole genome shotgun (WGS) entry which is preliminary data.</text>
</comment>
<evidence type="ECO:0000256" key="4">
    <source>
        <dbReference type="ARBA" id="ARBA00022777"/>
    </source>
</evidence>
<dbReference type="RefSeq" id="WP_071662728.1">
    <property type="nucleotide sequence ID" value="NZ_LUKY01000033.1"/>
</dbReference>
<dbReference type="PANTHER" id="PTHR43671:SF13">
    <property type="entry name" value="SERINE_THREONINE-PROTEIN KINASE NEK2"/>
    <property type="match status" value="1"/>
</dbReference>
<evidence type="ECO:0000313" key="7">
    <source>
        <dbReference type="EMBL" id="OIZ94233.1"/>
    </source>
</evidence>
<keyword evidence="2" id="KW-0808">Transferase</keyword>
<proteinExistence type="predicted"/>
<dbReference type="PROSITE" id="PS00108">
    <property type="entry name" value="PROTEIN_KINASE_ST"/>
    <property type="match status" value="1"/>
</dbReference>
<dbReference type="EC" id="2.7.11.1" evidence="1"/>
<dbReference type="Pfam" id="PF00069">
    <property type="entry name" value="Pkinase"/>
    <property type="match status" value="1"/>
</dbReference>
<keyword evidence="3" id="KW-0547">Nucleotide-binding</keyword>
<dbReference type="GO" id="GO:0005524">
    <property type="term" value="F:ATP binding"/>
    <property type="evidence" value="ECO:0007669"/>
    <property type="project" value="UniProtKB-KW"/>
</dbReference>
<dbReference type="InterPro" id="IPR000719">
    <property type="entry name" value="Prot_kinase_dom"/>
</dbReference>
<keyword evidence="8" id="KW-1185">Reference proteome</keyword>
<reference evidence="7 8" key="1">
    <citation type="submission" date="2016-03" db="EMBL/GenBank/DDBJ databases">
        <title>Comparative genomics of Rickettsiella.</title>
        <authorList>
            <person name="Chandler C."/>
            <person name="Wang Y."/>
        </authorList>
    </citation>
    <scope>NUCLEOTIDE SEQUENCE [LARGE SCALE GENOMIC DNA]</scope>
    <source>
        <strain evidence="7 8">RCFS May 2013</strain>
    </source>
</reference>
<keyword evidence="4" id="KW-0418">Kinase</keyword>
<evidence type="ECO:0000256" key="3">
    <source>
        <dbReference type="ARBA" id="ARBA00022741"/>
    </source>
</evidence>
<dbReference type="PANTHER" id="PTHR43671">
    <property type="entry name" value="SERINE/THREONINE-PROTEIN KINASE NEK"/>
    <property type="match status" value="1"/>
</dbReference>
<protein>
    <recommendedName>
        <fullName evidence="1">non-specific serine/threonine protein kinase</fullName>
        <ecNumber evidence="1">2.7.11.1</ecNumber>
    </recommendedName>
</protein>
<dbReference type="GO" id="GO:0004674">
    <property type="term" value="F:protein serine/threonine kinase activity"/>
    <property type="evidence" value="ECO:0007669"/>
    <property type="project" value="UniProtKB-EC"/>
</dbReference>
<sequence length="434" mass="48933">MPNHTPLPLPNFFNKKRPPNLNLTPRNNSSTSINFSEAPSLPDTISTCTTPKVKAFLATSSLDNIKNLITYNSKKPIKNGQNGIVKTVTLSLSLKNETRTLVEKQGGSSVNREIKITNAIKTTTSSNFPYHLFALPIHQESSQITNTLYTCYRALGDLQTNIGYIQQKLQLEDSSAFSYIFQVFHQLTIALDALHNSDFKDEEGNIHQGIVHNDIKPDNIFLKIRSIELADFGCAYFKNTSAPQYATFLFSAPELWTNENFCQQVILNSDKSDIWSLGASLMYLLSNELMAPSLEKLSELDKILRYQEWAKNYSQQWKSLIAKIFTSVKNFSSEKDIVSLLKENINLKLHSIDTINKKLILNNLALLMQAPIEVRPSANELKIILDKLDFIIDGEPEIFISQLLNRNSSNVNTACSKLTNGYVSISDLNMNMPR</sequence>
<gene>
    <name evidence="7" type="ORF">A1D18_05110</name>
</gene>
<name>A0A1J8NFX4_9COXI</name>
<evidence type="ECO:0000259" key="6">
    <source>
        <dbReference type="PROSITE" id="PS50011"/>
    </source>
</evidence>
<dbReference type="SMART" id="SM00220">
    <property type="entry name" value="S_TKc"/>
    <property type="match status" value="1"/>
</dbReference>
<evidence type="ECO:0000256" key="5">
    <source>
        <dbReference type="ARBA" id="ARBA00022840"/>
    </source>
</evidence>
<keyword evidence="5" id="KW-0067">ATP-binding</keyword>
<dbReference type="InterPro" id="IPR050660">
    <property type="entry name" value="NEK_Ser/Thr_kinase"/>
</dbReference>
<evidence type="ECO:0000256" key="1">
    <source>
        <dbReference type="ARBA" id="ARBA00012513"/>
    </source>
</evidence>
<dbReference type="Gene3D" id="1.10.510.10">
    <property type="entry name" value="Transferase(Phosphotransferase) domain 1"/>
    <property type="match status" value="1"/>
</dbReference>
<organism evidence="7 8">
    <name type="scientific">Candidatus Rickettsiella isopodorum</name>
    <dbReference type="NCBI Taxonomy" id="1225476"/>
    <lineage>
        <taxon>Bacteria</taxon>
        <taxon>Pseudomonadati</taxon>
        <taxon>Pseudomonadota</taxon>
        <taxon>Gammaproteobacteria</taxon>
        <taxon>Legionellales</taxon>
        <taxon>Coxiellaceae</taxon>
        <taxon>Rickettsiella</taxon>
    </lineage>
</organism>
<dbReference type="Proteomes" id="UP000183924">
    <property type="component" value="Unassembled WGS sequence"/>
</dbReference>
<evidence type="ECO:0000256" key="2">
    <source>
        <dbReference type="ARBA" id="ARBA00022679"/>
    </source>
</evidence>
<evidence type="ECO:0000313" key="8">
    <source>
        <dbReference type="Proteomes" id="UP000183924"/>
    </source>
</evidence>
<accession>A0A1J8NFX4</accession>
<dbReference type="InterPro" id="IPR011009">
    <property type="entry name" value="Kinase-like_dom_sf"/>
</dbReference>
<dbReference type="AlphaFoldDB" id="A0A1J8NFX4"/>
<dbReference type="STRING" id="1225476.A1D18_05110"/>